<feature type="transmembrane region" description="Helical" evidence="1">
    <location>
        <begin position="12"/>
        <end position="37"/>
    </location>
</feature>
<dbReference type="SUPFAM" id="SSF46565">
    <property type="entry name" value="Chaperone J-domain"/>
    <property type="match status" value="1"/>
</dbReference>
<dbReference type="AlphaFoldDB" id="A0ABD6AC91"/>
<dbReference type="RefSeq" id="WP_276305623.1">
    <property type="nucleotide sequence ID" value="NZ_CP119992.1"/>
</dbReference>
<dbReference type="EMBL" id="JBHTBF010000002">
    <property type="protein sequence ID" value="MFC7318100.1"/>
    <property type="molecule type" value="Genomic_DNA"/>
</dbReference>
<comment type="caution">
    <text evidence="3">The sequence shown here is derived from an EMBL/GenBank/DDBJ whole genome shotgun (WGS) entry which is preliminary data.</text>
</comment>
<evidence type="ECO:0000313" key="4">
    <source>
        <dbReference type="Proteomes" id="UP001596547"/>
    </source>
</evidence>
<keyword evidence="1" id="KW-0472">Membrane</keyword>
<proteinExistence type="predicted"/>
<dbReference type="Pfam" id="PF00226">
    <property type="entry name" value="DnaJ"/>
    <property type="match status" value="1"/>
</dbReference>
<dbReference type="Gene3D" id="1.10.287.110">
    <property type="entry name" value="DnaJ domain"/>
    <property type="match status" value="1"/>
</dbReference>
<dbReference type="Proteomes" id="UP001596547">
    <property type="component" value="Unassembled WGS sequence"/>
</dbReference>
<organism evidence="3 4">
    <name type="scientific">Halomarina halobia</name>
    <dbReference type="NCBI Taxonomy" id="3033386"/>
    <lineage>
        <taxon>Archaea</taxon>
        <taxon>Methanobacteriati</taxon>
        <taxon>Methanobacteriota</taxon>
        <taxon>Stenosarchaea group</taxon>
        <taxon>Halobacteria</taxon>
        <taxon>Halobacteriales</taxon>
        <taxon>Natronomonadaceae</taxon>
        <taxon>Halomarina</taxon>
    </lineage>
</organism>
<evidence type="ECO:0000259" key="2">
    <source>
        <dbReference type="PROSITE" id="PS50076"/>
    </source>
</evidence>
<keyword evidence="1" id="KW-0812">Transmembrane</keyword>
<dbReference type="InterPro" id="IPR036869">
    <property type="entry name" value="J_dom_sf"/>
</dbReference>
<dbReference type="SMART" id="SM00271">
    <property type="entry name" value="DnaJ"/>
    <property type="match status" value="1"/>
</dbReference>
<sequence length="202" mass="22571">MYKVLVVVPNWLFLGVLIGLLLSVVAASAFVVGRWLYPDPPLSEPSRSTETRRRAEIREYLTAIGEPFAEDHFVEGYTVEFYLPKRDVAITFDGRAFIAIEASPTYAVLIEHEMPGFYLGSRLPFETPRIDFGEGDAGDRRTLDRSRAAFAVLGLPTNASERQVRAAYREKVKAAHPDQGGDREAFKQLQEAYATAREQAAS</sequence>
<evidence type="ECO:0000256" key="1">
    <source>
        <dbReference type="SAM" id="Phobius"/>
    </source>
</evidence>
<evidence type="ECO:0000313" key="3">
    <source>
        <dbReference type="EMBL" id="MFC7318100.1"/>
    </source>
</evidence>
<keyword evidence="4" id="KW-1185">Reference proteome</keyword>
<protein>
    <submittedName>
        <fullName evidence="3">J domain-containing protein</fullName>
    </submittedName>
</protein>
<dbReference type="GeneID" id="79315214"/>
<keyword evidence="1" id="KW-1133">Transmembrane helix</keyword>
<dbReference type="CDD" id="cd06257">
    <property type="entry name" value="DnaJ"/>
    <property type="match status" value="1"/>
</dbReference>
<name>A0ABD6AC91_9EURY</name>
<dbReference type="InterPro" id="IPR001623">
    <property type="entry name" value="DnaJ_domain"/>
</dbReference>
<accession>A0ABD6AC91</accession>
<reference evidence="3 4" key="1">
    <citation type="journal article" date="2019" name="Int. J. Syst. Evol. Microbiol.">
        <title>The Global Catalogue of Microorganisms (GCM) 10K type strain sequencing project: providing services to taxonomists for standard genome sequencing and annotation.</title>
        <authorList>
            <consortium name="The Broad Institute Genomics Platform"/>
            <consortium name="The Broad Institute Genome Sequencing Center for Infectious Disease"/>
            <person name="Wu L."/>
            <person name="Ma J."/>
        </authorList>
    </citation>
    <scope>NUCLEOTIDE SEQUENCE [LARGE SCALE GENOMIC DNA]</scope>
    <source>
        <strain evidence="3 4">PSR21</strain>
    </source>
</reference>
<dbReference type="PROSITE" id="PS50076">
    <property type="entry name" value="DNAJ_2"/>
    <property type="match status" value="1"/>
</dbReference>
<gene>
    <name evidence="3" type="ORF">ACFQPE_15045</name>
</gene>
<feature type="domain" description="J" evidence="2">
    <location>
        <begin position="148"/>
        <end position="201"/>
    </location>
</feature>